<proteinExistence type="predicted"/>
<dbReference type="GeneID" id="9469965"/>
<reference evidence="3" key="1">
    <citation type="journal article" date="2009" name="Nature">
        <title>Genome sequence and analysis of the Irish potato famine pathogen Phytophthora infestans.</title>
        <authorList>
            <consortium name="The Broad Institute Genome Sequencing Platform"/>
            <person name="Haas B.J."/>
            <person name="Kamoun S."/>
            <person name="Zody M.C."/>
            <person name="Jiang R.H."/>
            <person name="Handsaker R.E."/>
            <person name="Cano L.M."/>
            <person name="Grabherr M."/>
            <person name="Kodira C.D."/>
            <person name="Raffaele S."/>
            <person name="Torto-Alalibo T."/>
            <person name="Bozkurt T.O."/>
            <person name="Ah-Fong A.M."/>
            <person name="Alvarado L."/>
            <person name="Anderson V.L."/>
            <person name="Armstrong M.R."/>
            <person name="Avrova A."/>
            <person name="Baxter L."/>
            <person name="Beynon J."/>
            <person name="Boevink P.C."/>
            <person name="Bollmann S.R."/>
            <person name="Bos J.I."/>
            <person name="Bulone V."/>
            <person name="Cai G."/>
            <person name="Cakir C."/>
            <person name="Carrington J.C."/>
            <person name="Chawner M."/>
            <person name="Conti L."/>
            <person name="Costanzo S."/>
            <person name="Ewan R."/>
            <person name="Fahlgren N."/>
            <person name="Fischbach M.A."/>
            <person name="Fugelstad J."/>
            <person name="Gilroy E.M."/>
            <person name="Gnerre S."/>
            <person name="Green P.J."/>
            <person name="Grenville-Briggs L.J."/>
            <person name="Griffith J."/>
            <person name="Grunwald N.J."/>
            <person name="Horn K."/>
            <person name="Horner N.R."/>
            <person name="Hu C.H."/>
            <person name="Huitema E."/>
            <person name="Jeong D.H."/>
            <person name="Jones A.M."/>
            <person name="Jones J.D."/>
            <person name="Jones R.W."/>
            <person name="Karlsson E.K."/>
            <person name="Kunjeti S.G."/>
            <person name="Lamour K."/>
            <person name="Liu Z."/>
            <person name="Ma L."/>
            <person name="Maclean D."/>
            <person name="Chibucos M.C."/>
            <person name="McDonald H."/>
            <person name="McWalters J."/>
            <person name="Meijer H.J."/>
            <person name="Morgan W."/>
            <person name="Morris P.F."/>
            <person name="Munro C.A."/>
            <person name="O'Neill K."/>
            <person name="Ospina-Giraldo M."/>
            <person name="Pinzon A."/>
            <person name="Pritchard L."/>
            <person name="Ramsahoye B."/>
            <person name="Ren Q."/>
            <person name="Restrepo S."/>
            <person name="Roy S."/>
            <person name="Sadanandom A."/>
            <person name="Savidor A."/>
            <person name="Schornack S."/>
            <person name="Schwartz D.C."/>
            <person name="Schumann U.D."/>
            <person name="Schwessinger B."/>
            <person name="Seyer L."/>
            <person name="Sharpe T."/>
            <person name="Silvar C."/>
            <person name="Song J."/>
            <person name="Studholme D.J."/>
            <person name="Sykes S."/>
            <person name="Thines M."/>
            <person name="van de Vondervoort P.J."/>
            <person name="Phuntumart V."/>
            <person name="Wawra S."/>
            <person name="Weide R."/>
            <person name="Win J."/>
            <person name="Young C."/>
            <person name="Zhou S."/>
            <person name="Fry W."/>
            <person name="Meyers B.C."/>
            <person name="van West P."/>
            <person name="Ristaino J."/>
            <person name="Govers F."/>
            <person name="Birch P.R."/>
            <person name="Whisson S.C."/>
            <person name="Judelson H.S."/>
            <person name="Nusbaum C."/>
        </authorList>
    </citation>
    <scope>NUCLEOTIDE SEQUENCE [LARGE SCALE GENOMIC DNA]</scope>
    <source>
        <strain evidence="3">T30-4</strain>
    </source>
</reference>
<dbReference type="AlphaFoldDB" id="D0P182"/>
<dbReference type="KEGG" id="pif:PITG_20140"/>
<accession>D0P182</accession>
<evidence type="ECO:0000313" key="3">
    <source>
        <dbReference type="Proteomes" id="UP000006643"/>
    </source>
</evidence>
<dbReference type="VEuPathDB" id="FungiDB:PITG_20140"/>
<sequence>MATSRMIGRVSPSSSNPGSSSPIKVLITKPPRLGEIVVFGSLYTVYKDPRNKNFTLTAQESMLIGVGEEIEGYCVYLPKDKVVTMAQNVTTIETLDKTQSEQVQCLYSREDSAESEEEHFSVDAMSGVPQKGPRACEARICGHAYTKTDKEVELKLIPHGMIVTEDITKALNITSVNELALELHKALYGLKQAGRRCKKPLHQELVEIGLVQSLAELCVYFRSWDGDLLVLGVYVNGILGSGVG</sequence>
<protein>
    <submittedName>
        <fullName evidence="2">Uncharacterized protein</fullName>
    </submittedName>
</protein>
<feature type="compositionally biased region" description="Low complexity" evidence="1">
    <location>
        <begin position="11"/>
        <end position="22"/>
    </location>
</feature>
<dbReference type="eggNOG" id="KOG0017">
    <property type="taxonomic scope" value="Eukaryota"/>
</dbReference>
<dbReference type="HOGENOM" id="CLU_1139893_0_0_1"/>
<organism evidence="2 3">
    <name type="scientific">Phytophthora infestans (strain T30-4)</name>
    <name type="common">Potato late blight agent</name>
    <dbReference type="NCBI Taxonomy" id="403677"/>
    <lineage>
        <taxon>Eukaryota</taxon>
        <taxon>Sar</taxon>
        <taxon>Stramenopiles</taxon>
        <taxon>Oomycota</taxon>
        <taxon>Peronosporomycetes</taxon>
        <taxon>Peronosporales</taxon>
        <taxon>Peronosporaceae</taxon>
        <taxon>Phytophthora</taxon>
    </lineage>
</organism>
<dbReference type="RefSeq" id="XP_002895925.1">
    <property type="nucleotide sequence ID" value="XM_002895879.1"/>
</dbReference>
<dbReference type="InParanoid" id="D0P182"/>
<dbReference type="EMBL" id="DS028241">
    <property type="protein sequence ID" value="EEY54106.1"/>
    <property type="molecule type" value="Genomic_DNA"/>
</dbReference>
<feature type="region of interest" description="Disordered" evidence="1">
    <location>
        <begin position="1"/>
        <end position="23"/>
    </location>
</feature>
<evidence type="ECO:0000256" key="1">
    <source>
        <dbReference type="SAM" id="MobiDB-lite"/>
    </source>
</evidence>
<dbReference type="OrthoDB" id="413361at2759"/>
<evidence type="ECO:0000313" key="2">
    <source>
        <dbReference type="EMBL" id="EEY54106.1"/>
    </source>
</evidence>
<keyword evidence="3" id="KW-1185">Reference proteome</keyword>
<dbReference type="Proteomes" id="UP000006643">
    <property type="component" value="Unassembled WGS sequence"/>
</dbReference>
<gene>
    <name evidence="2" type="ORF">PITG_20140</name>
</gene>
<name>D0P182_PHYIT</name>